<name>A0A934I7E1_9RHOB</name>
<dbReference type="AlphaFoldDB" id="A0A934I7E1"/>
<proteinExistence type="predicted"/>
<keyword evidence="3" id="KW-1185">Reference proteome</keyword>
<protein>
    <submittedName>
        <fullName evidence="2">Regulator</fullName>
    </submittedName>
</protein>
<evidence type="ECO:0000313" key="3">
    <source>
        <dbReference type="Proteomes" id="UP000642488"/>
    </source>
</evidence>
<gene>
    <name evidence="2" type="ORF">ILP92_02490</name>
</gene>
<comment type="caution">
    <text evidence="2">The sequence shown here is derived from an EMBL/GenBank/DDBJ whole genome shotgun (WGS) entry which is preliminary data.</text>
</comment>
<dbReference type="Pfam" id="PF18557">
    <property type="entry name" value="NepR"/>
    <property type="match status" value="1"/>
</dbReference>
<accession>A0A934I7E1</accession>
<dbReference type="InterPro" id="IPR041649">
    <property type="entry name" value="NepR"/>
</dbReference>
<sequence length="50" mass="6078">MRQIDENLRRVYRQDEEADVPDRFQKLLQQLKEREAKGEAEDREQDSADE</sequence>
<reference evidence="2" key="1">
    <citation type="submission" date="2020-12" db="EMBL/GenBank/DDBJ databases">
        <title>Bacterial taxonomy.</title>
        <authorList>
            <person name="Pan X."/>
        </authorList>
    </citation>
    <scope>NUCLEOTIDE SEQUENCE</scope>
    <source>
        <strain evidence="2">KCTC 52957</strain>
    </source>
</reference>
<evidence type="ECO:0000259" key="1">
    <source>
        <dbReference type="Pfam" id="PF18557"/>
    </source>
</evidence>
<feature type="domain" description="Anti-sigma factor NepR" evidence="1">
    <location>
        <begin position="2"/>
        <end position="35"/>
    </location>
</feature>
<organism evidence="2 3">
    <name type="scientific">Palleronia pontilimi</name>
    <dbReference type="NCBI Taxonomy" id="1964209"/>
    <lineage>
        <taxon>Bacteria</taxon>
        <taxon>Pseudomonadati</taxon>
        <taxon>Pseudomonadota</taxon>
        <taxon>Alphaproteobacteria</taxon>
        <taxon>Rhodobacterales</taxon>
        <taxon>Roseobacteraceae</taxon>
        <taxon>Palleronia</taxon>
    </lineage>
</organism>
<evidence type="ECO:0000313" key="2">
    <source>
        <dbReference type="EMBL" id="MBJ3761618.1"/>
    </source>
</evidence>
<dbReference type="EMBL" id="JAEKPD010000001">
    <property type="protein sequence ID" value="MBJ3761618.1"/>
    <property type="molecule type" value="Genomic_DNA"/>
</dbReference>
<dbReference type="Proteomes" id="UP000642488">
    <property type="component" value="Unassembled WGS sequence"/>
</dbReference>